<dbReference type="AlphaFoldDB" id="A0A6V7TTL3"/>
<dbReference type="Proteomes" id="UP000580250">
    <property type="component" value="Unassembled WGS sequence"/>
</dbReference>
<proteinExistence type="predicted"/>
<comment type="caution">
    <text evidence="1">The sequence shown here is derived from an EMBL/GenBank/DDBJ whole genome shotgun (WGS) entry which is preliminary data.</text>
</comment>
<evidence type="ECO:0000313" key="2">
    <source>
        <dbReference type="Proteomes" id="UP000580250"/>
    </source>
</evidence>
<dbReference type="OrthoDB" id="5900127at2759"/>
<reference evidence="1 2" key="1">
    <citation type="submission" date="2020-08" db="EMBL/GenBank/DDBJ databases">
        <authorList>
            <person name="Koutsovoulos G."/>
            <person name="Danchin GJ E."/>
        </authorList>
    </citation>
    <scope>NUCLEOTIDE SEQUENCE [LARGE SCALE GENOMIC DNA]</scope>
</reference>
<name>A0A6V7TTL3_MELEN</name>
<dbReference type="EMBL" id="CAJEWN010000009">
    <property type="protein sequence ID" value="CAD2130503.1"/>
    <property type="molecule type" value="Genomic_DNA"/>
</dbReference>
<organism evidence="1 2">
    <name type="scientific">Meloidogyne enterolobii</name>
    <name type="common">Root-knot nematode worm</name>
    <name type="synonym">Meloidogyne mayaguensis</name>
    <dbReference type="NCBI Taxonomy" id="390850"/>
    <lineage>
        <taxon>Eukaryota</taxon>
        <taxon>Metazoa</taxon>
        <taxon>Ecdysozoa</taxon>
        <taxon>Nematoda</taxon>
        <taxon>Chromadorea</taxon>
        <taxon>Rhabditida</taxon>
        <taxon>Tylenchina</taxon>
        <taxon>Tylenchomorpha</taxon>
        <taxon>Tylenchoidea</taxon>
        <taxon>Meloidogynidae</taxon>
        <taxon>Meloidogyninae</taxon>
        <taxon>Meloidogyne</taxon>
    </lineage>
</organism>
<sequence>MYYHLTSVVHFDVFKYLNFNQLFSVKQVNRYFLSFIERYEGGLARKFFGYMGPVELEGFYMHLKWIENEQLDYKVLDLKELGRYVVHSPVDNELLEKVEIFFA</sequence>
<gene>
    <name evidence="1" type="ORF">MENT_LOCUS3013</name>
</gene>
<accession>A0A6V7TTL3</accession>
<protein>
    <submittedName>
        <fullName evidence="1">Uncharacterized protein</fullName>
    </submittedName>
</protein>
<evidence type="ECO:0000313" key="1">
    <source>
        <dbReference type="EMBL" id="CAD2130503.1"/>
    </source>
</evidence>